<feature type="signal peptide" evidence="11">
    <location>
        <begin position="1"/>
        <end position="25"/>
    </location>
</feature>
<dbReference type="InterPro" id="IPR005467">
    <property type="entry name" value="His_kinase_dom"/>
</dbReference>
<feature type="domain" description="HAMP" evidence="13">
    <location>
        <begin position="309"/>
        <end position="361"/>
    </location>
</feature>
<evidence type="ECO:0000256" key="2">
    <source>
        <dbReference type="ARBA" id="ARBA00004236"/>
    </source>
</evidence>
<dbReference type="GO" id="GO:0005886">
    <property type="term" value="C:plasma membrane"/>
    <property type="evidence" value="ECO:0007669"/>
    <property type="project" value="UniProtKB-SubCell"/>
</dbReference>
<evidence type="ECO:0000256" key="11">
    <source>
        <dbReference type="SAM" id="SignalP"/>
    </source>
</evidence>
<keyword evidence="4" id="KW-0597">Phosphoprotein</keyword>
<dbReference type="SUPFAM" id="SSF47384">
    <property type="entry name" value="Homodimeric domain of signal transducing histidine kinase"/>
    <property type="match status" value="1"/>
</dbReference>
<dbReference type="Gene3D" id="6.10.340.10">
    <property type="match status" value="1"/>
</dbReference>
<dbReference type="PANTHER" id="PTHR43711">
    <property type="entry name" value="TWO-COMPONENT HISTIDINE KINASE"/>
    <property type="match status" value="1"/>
</dbReference>
<dbReference type="SMART" id="SM00387">
    <property type="entry name" value="HATPase_c"/>
    <property type="match status" value="1"/>
</dbReference>
<dbReference type="SUPFAM" id="SSF158472">
    <property type="entry name" value="HAMP domain-like"/>
    <property type="match status" value="1"/>
</dbReference>
<dbReference type="Gene3D" id="3.30.565.10">
    <property type="entry name" value="Histidine kinase-like ATPase, C-terminal domain"/>
    <property type="match status" value="1"/>
</dbReference>
<dbReference type="SMART" id="SM00304">
    <property type="entry name" value="HAMP"/>
    <property type="match status" value="1"/>
</dbReference>
<keyword evidence="8 10" id="KW-1133">Transmembrane helix</keyword>
<comment type="subcellular location">
    <subcellularLocation>
        <location evidence="2">Cell membrane</location>
    </subcellularLocation>
</comment>
<evidence type="ECO:0000256" key="9">
    <source>
        <dbReference type="ARBA" id="ARBA00023012"/>
    </source>
</evidence>
<dbReference type="CDD" id="cd00082">
    <property type="entry name" value="HisKA"/>
    <property type="match status" value="1"/>
</dbReference>
<feature type="chain" id="PRO_5038552963" description="histidine kinase" evidence="11">
    <location>
        <begin position="26"/>
        <end position="585"/>
    </location>
</feature>
<sequence length="585" mass="61772">MRRSLIGRLLAVSVLVAVCSIAATAWLAARTTSGAIQQEQGRALADDSKIYQGLLGYAATHKGWKDVGPVLANHAEFAGRRVALTTTDGKPIADTGTGPLPTKPSALVDPLAVDADLTTSADRIAPQATGPFTLPPDELEFLNVAAARVLDCVRTRSGLGSIVTGPNGHPRVTAPDAFVVSRCQTKDLVNPTKTEQAALDQLDTLTNACLDRRGLPPISVQLDFSWREKGPRVAAPAEDNTEANQSCITTARHEQLTPFVAPPALLYITQPDGDAPAGFTLSPDNWRRIALVAGGVLVLAVLVTMLAGARLIRPLRALTRAAQRVGSGDSSARVAVKGKDEIGRLAVAFNEMSDTRQRLEDNRKTMVSDIAHELRTPLSNIRGWLEATQDGVSTLDDELAASLLEEAMHLQHIVDDLFDLSQADAGALRLHPEPLDVSDLLSQVRAAHSARAAKAGVTLVTEAADVELTADPVRLRQAIDNLVSNAVRHTPAGGSVTVTARADAGEVVIEVADTGTGISEEDLPSVFDRFWRADKSRTRQSGGSGLGLAIVRKLAEAHGGTATAASPPGQGAVFTLRLPARTAVR</sequence>
<keyword evidence="11" id="KW-0732">Signal</keyword>
<dbReference type="OrthoDB" id="9757990at2"/>
<keyword evidence="6 10" id="KW-0812">Transmembrane</keyword>
<evidence type="ECO:0000256" key="3">
    <source>
        <dbReference type="ARBA" id="ARBA00012438"/>
    </source>
</evidence>
<comment type="catalytic activity">
    <reaction evidence="1">
        <text>ATP + protein L-histidine = ADP + protein N-phospho-L-histidine.</text>
        <dbReference type="EC" id="2.7.13.3"/>
    </reaction>
</comment>
<dbReference type="SMART" id="SM00388">
    <property type="entry name" value="HisKA"/>
    <property type="match status" value="1"/>
</dbReference>
<feature type="transmembrane region" description="Helical" evidence="10">
    <location>
        <begin position="289"/>
        <end position="312"/>
    </location>
</feature>
<dbReference type="PRINTS" id="PR00344">
    <property type="entry name" value="BCTRLSENSOR"/>
</dbReference>
<dbReference type="Pfam" id="PF02518">
    <property type="entry name" value="HATPase_c"/>
    <property type="match status" value="1"/>
</dbReference>
<dbReference type="Pfam" id="PF00512">
    <property type="entry name" value="HisKA"/>
    <property type="match status" value="1"/>
</dbReference>
<protein>
    <recommendedName>
        <fullName evidence="3">histidine kinase</fullName>
        <ecNumber evidence="3">2.7.13.3</ecNumber>
    </recommendedName>
</protein>
<keyword evidence="15" id="KW-1185">Reference proteome</keyword>
<evidence type="ECO:0000256" key="5">
    <source>
        <dbReference type="ARBA" id="ARBA00022679"/>
    </source>
</evidence>
<gene>
    <name evidence="14" type="ORF">SAMN05421504_101964</name>
</gene>
<dbReference type="AlphaFoldDB" id="A0A1H2UQU4"/>
<name>A0A1H2UQU4_9PSEU</name>
<keyword evidence="5" id="KW-0808">Transferase</keyword>
<dbReference type="InterPro" id="IPR003594">
    <property type="entry name" value="HATPase_dom"/>
</dbReference>
<reference evidence="14 15" key="1">
    <citation type="submission" date="2016-10" db="EMBL/GenBank/DDBJ databases">
        <authorList>
            <person name="de Groot N.N."/>
        </authorList>
    </citation>
    <scope>NUCLEOTIDE SEQUENCE [LARGE SCALE GENOMIC DNA]</scope>
    <source>
        <strain evidence="14 15">CPCC 202699</strain>
    </source>
</reference>
<keyword evidence="9" id="KW-0902">Two-component regulatory system</keyword>
<evidence type="ECO:0000259" key="13">
    <source>
        <dbReference type="PROSITE" id="PS50885"/>
    </source>
</evidence>
<dbReference type="PROSITE" id="PS50109">
    <property type="entry name" value="HIS_KIN"/>
    <property type="match status" value="1"/>
</dbReference>
<dbReference type="Proteomes" id="UP000199515">
    <property type="component" value="Unassembled WGS sequence"/>
</dbReference>
<evidence type="ECO:0000256" key="7">
    <source>
        <dbReference type="ARBA" id="ARBA00022777"/>
    </source>
</evidence>
<dbReference type="Gene3D" id="1.10.287.130">
    <property type="match status" value="1"/>
</dbReference>
<dbReference type="InterPro" id="IPR003660">
    <property type="entry name" value="HAMP_dom"/>
</dbReference>
<evidence type="ECO:0000256" key="10">
    <source>
        <dbReference type="SAM" id="Phobius"/>
    </source>
</evidence>
<dbReference type="InterPro" id="IPR050736">
    <property type="entry name" value="Sensor_HK_Regulatory"/>
</dbReference>
<evidence type="ECO:0000313" key="15">
    <source>
        <dbReference type="Proteomes" id="UP000199515"/>
    </source>
</evidence>
<evidence type="ECO:0000256" key="1">
    <source>
        <dbReference type="ARBA" id="ARBA00000085"/>
    </source>
</evidence>
<dbReference type="RefSeq" id="WP_091287004.1">
    <property type="nucleotide sequence ID" value="NZ_FNON01000001.1"/>
</dbReference>
<evidence type="ECO:0000259" key="12">
    <source>
        <dbReference type="PROSITE" id="PS50109"/>
    </source>
</evidence>
<dbReference type="CDD" id="cd06225">
    <property type="entry name" value="HAMP"/>
    <property type="match status" value="1"/>
</dbReference>
<proteinExistence type="predicted"/>
<dbReference type="EC" id="2.7.13.3" evidence="3"/>
<dbReference type="STRING" id="589385.SAMN05421504_101964"/>
<feature type="domain" description="Histidine kinase" evidence="12">
    <location>
        <begin position="369"/>
        <end position="582"/>
    </location>
</feature>
<organism evidence="14 15">
    <name type="scientific">Amycolatopsis xylanica</name>
    <dbReference type="NCBI Taxonomy" id="589385"/>
    <lineage>
        <taxon>Bacteria</taxon>
        <taxon>Bacillati</taxon>
        <taxon>Actinomycetota</taxon>
        <taxon>Actinomycetes</taxon>
        <taxon>Pseudonocardiales</taxon>
        <taxon>Pseudonocardiaceae</taxon>
        <taxon>Amycolatopsis</taxon>
    </lineage>
</organism>
<evidence type="ECO:0000256" key="6">
    <source>
        <dbReference type="ARBA" id="ARBA00022692"/>
    </source>
</evidence>
<dbReference type="GO" id="GO:0000155">
    <property type="term" value="F:phosphorelay sensor kinase activity"/>
    <property type="evidence" value="ECO:0007669"/>
    <property type="project" value="InterPro"/>
</dbReference>
<dbReference type="FunFam" id="3.30.565.10:FF:000006">
    <property type="entry name" value="Sensor histidine kinase WalK"/>
    <property type="match status" value="1"/>
</dbReference>
<dbReference type="PANTHER" id="PTHR43711:SF1">
    <property type="entry name" value="HISTIDINE KINASE 1"/>
    <property type="match status" value="1"/>
</dbReference>
<dbReference type="EMBL" id="FNON01000001">
    <property type="protein sequence ID" value="SDW58328.1"/>
    <property type="molecule type" value="Genomic_DNA"/>
</dbReference>
<dbReference type="SUPFAM" id="SSF55874">
    <property type="entry name" value="ATPase domain of HSP90 chaperone/DNA topoisomerase II/histidine kinase"/>
    <property type="match status" value="1"/>
</dbReference>
<dbReference type="Pfam" id="PF00672">
    <property type="entry name" value="HAMP"/>
    <property type="match status" value="1"/>
</dbReference>
<evidence type="ECO:0000256" key="8">
    <source>
        <dbReference type="ARBA" id="ARBA00022989"/>
    </source>
</evidence>
<dbReference type="CDD" id="cd00075">
    <property type="entry name" value="HATPase"/>
    <property type="match status" value="1"/>
</dbReference>
<dbReference type="InterPro" id="IPR036097">
    <property type="entry name" value="HisK_dim/P_sf"/>
</dbReference>
<dbReference type="InterPro" id="IPR003661">
    <property type="entry name" value="HisK_dim/P_dom"/>
</dbReference>
<evidence type="ECO:0000256" key="4">
    <source>
        <dbReference type="ARBA" id="ARBA00022553"/>
    </source>
</evidence>
<keyword evidence="10" id="KW-0472">Membrane</keyword>
<dbReference type="InterPro" id="IPR036890">
    <property type="entry name" value="HATPase_C_sf"/>
</dbReference>
<accession>A0A1H2UQU4</accession>
<evidence type="ECO:0000313" key="14">
    <source>
        <dbReference type="EMBL" id="SDW58328.1"/>
    </source>
</evidence>
<dbReference type="InterPro" id="IPR004358">
    <property type="entry name" value="Sig_transdc_His_kin-like_C"/>
</dbReference>
<keyword evidence="7 14" id="KW-0418">Kinase</keyword>
<dbReference type="PROSITE" id="PS50885">
    <property type="entry name" value="HAMP"/>
    <property type="match status" value="1"/>
</dbReference>